<evidence type="ECO:0000313" key="1">
    <source>
        <dbReference type="EMBL" id="CAG8769163.1"/>
    </source>
</evidence>
<accession>A0ACA9QYH1</accession>
<comment type="caution">
    <text evidence="1">The sequence shown here is derived from an EMBL/GenBank/DDBJ whole genome shotgun (WGS) entry which is preliminary data.</text>
</comment>
<feature type="non-terminal residue" evidence="1">
    <location>
        <position position="82"/>
    </location>
</feature>
<name>A0ACA9QYH1_9GLOM</name>
<proteinExistence type="predicted"/>
<keyword evidence="2" id="KW-1185">Reference proteome</keyword>
<dbReference type="EMBL" id="CAJVQC010039705">
    <property type="protein sequence ID" value="CAG8769163.1"/>
    <property type="molecule type" value="Genomic_DNA"/>
</dbReference>
<reference evidence="1" key="1">
    <citation type="submission" date="2021-06" db="EMBL/GenBank/DDBJ databases">
        <authorList>
            <person name="Kallberg Y."/>
            <person name="Tangrot J."/>
            <person name="Rosling A."/>
        </authorList>
    </citation>
    <scope>NUCLEOTIDE SEQUENCE</scope>
    <source>
        <strain evidence="1">MA461A</strain>
    </source>
</reference>
<organism evidence="1 2">
    <name type="scientific">Racocetra persica</name>
    <dbReference type="NCBI Taxonomy" id="160502"/>
    <lineage>
        <taxon>Eukaryota</taxon>
        <taxon>Fungi</taxon>
        <taxon>Fungi incertae sedis</taxon>
        <taxon>Mucoromycota</taxon>
        <taxon>Glomeromycotina</taxon>
        <taxon>Glomeromycetes</taxon>
        <taxon>Diversisporales</taxon>
        <taxon>Gigasporaceae</taxon>
        <taxon>Racocetra</taxon>
    </lineage>
</organism>
<evidence type="ECO:0000313" key="2">
    <source>
        <dbReference type="Proteomes" id="UP000789920"/>
    </source>
</evidence>
<protein>
    <submittedName>
        <fullName evidence="1">14688_t:CDS:1</fullName>
    </submittedName>
</protein>
<sequence>MGGKVQSKPKSKPKESKNSPSTKSMPLSSGIFTQNLVHILENSQEYQEIAVIASRGEDMKKISIMSKLTEADIRMEIDEELK</sequence>
<dbReference type="Proteomes" id="UP000789920">
    <property type="component" value="Unassembled WGS sequence"/>
</dbReference>
<gene>
    <name evidence="1" type="ORF">RPERSI_LOCUS16188</name>
</gene>